<evidence type="ECO:0000313" key="2">
    <source>
        <dbReference type="EMBL" id="TWT94374.1"/>
    </source>
</evidence>
<feature type="transmembrane region" description="Helical" evidence="1">
    <location>
        <begin position="51"/>
        <end position="71"/>
    </location>
</feature>
<keyword evidence="3" id="KW-1185">Reference proteome</keyword>
<dbReference type="EMBL" id="SJPM01000008">
    <property type="protein sequence ID" value="TWT94374.1"/>
    <property type="molecule type" value="Genomic_DNA"/>
</dbReference>
<dbReference type="Proteomes" id="UP000316213">
    <property type="component" value="Unassembled WGS sequence"/>
</dbReference>
<accession>A0A5C6A389</accession>
<dbReference type="RefSeq" id="WP_146579271.1">
    <property type="nucleotide sequence ID" value="NZ_SJPM01000008.1"/>
</dbReference>
<proteinExistence type="predicted"/>
<name>A0A5C6A389_9BACT</name>
<dbReference type="AlphaFoldDB" id="A0A5C6A389"/>
<keyword evidence="1" id="KW-0812">Transmembrane</keyword>
<keyword evidence="1" id="KW-0472">Membrane</keyword>
<evidence type="ECO:0000256" key="1">
    <source>
        <dbReference type="SAM" id="Phobius"/>
    </source>
</evidence>
<protein>
    <submittedName>
        <fullName evidence="2">Uncharacterized protein</fullName>
    </submittedName>
</protein>
<organism evidence="2 3">
    <name type="scientific">Neorhodopirellula pilleata</name>
    <dbReference type="NCBI Taxonomy" id="2714738"/>
    <lineage>
        <taxon>Bacteria</taxon>
        <taxon>Pseudomonadati</taxon>
        <taxon>Planctomycetota</taxon>
        <taxon>Planctomycetia</taxon>
        <taxon>Pirellulales</taxon>
        <taxon>Pirellulaceae</taxon>
        <taxon>Neorhodopirellula</taxon>
    </lineage>
</organism>
<gene>
    <name evidence="2" type="ORF">Pla100_39860</name>
</gene>
<keyword evidence="1" id="KW-1133">Transmembrane helix</keyword>
<sequence>MTYDDDEWDDDDYDEFIAREFPDHESAETSRGGLSSWFGATSGGASSLAPVWRWTAWGILALLVFAWIFSLV</sequence>
<reference evidence="2 3" key="1">
    <citation type="submission" date="2019-02" db="EMBL/GenBank/DDBJ databases">
        <title>Deep-cultivation of Planctomycetes and their phenomic and genomic characterization uncovers novel biology.</title>
        <authorList>
            <person name="Wiegand S."/>
            <person name="Jogler M."/>
            <person name="Boedeker C."/>
            <person name="Pinto D."/>
            <person name="Vollmers J."/>
            <person name="Rivas-Marin E."/>
            <person name="Kohn T."/>
            <person name="Peeters S.H."/>
            <person name="Heuer A."/>
            <person name="Rast P."/>
            <person name="Oberbeckmann S."/>
            <person name="Bunk B."/>
            <person name="Jeske O."/>
            <person name="Meyerdierks A."/>
            <person name="Storesund J.E."/>
            <person name="Kallscheuer N."/>
            <person name="Luecker S."/>
            <person name="Lage O.M."/>
            <person name="Pohl T."/>
            <person name="Merkel B.J."/>
            <person name="Hornburger P."/>
            <person name="Mueller R.-W."/>
            <person name="Bruemmer F."/>
            <person name="Labrenz M."/>
            <person name="Spormann A.M."/>
            <person name="Op Den Camp H."/>
            <person name="Overmann J."/>
            <person name="Amann R."/>
            <person name="Jetten M.S.M."/>
            <person name="Mascher T."/>
            <person name="Medema M.H."/>
            <person name="Devos D.P."/>
            <person name="Kaster A.-K."/>
            <person name="Ovreas L."/>
            <person name="Rohde M."/>
            <person name="Galperin M.Y."/>
            <person name="Jogler C."/>
        </authorList>
    </citation>
    <scope>NUCLEOTIDE SEQUENCE [LARGE SCALE GENOMIC DNA]</scope>
    <source>
        <strain evidence="2 3">Pla100</strain>
    </source>
</reference>
<evidence type="ECO:0000313" key="3">
    <source>
        <dbReference type="Proteomes" id="UP000316213"/>
    </source>
</evidence>
<comment type="caution">
    <text evidence="2">The sequence shown here is derived from an EMBL/GenBank/DDBJ whole genome shotgun (WGS) entry which is preliminary data.</text>
</comment>